<protein>
    <submittedName>
        <fullName evidence="2">Uncharacterized protein</fullName>
    </submittedName>
</protein>
<evidence type="ECO:0000256" key="1">
    <source>
        <dbReference type="SAM" id="Coils"/>
    </source>
</evidence>
<evidence type="ECO:0000313" key="3">
    <source>
        <dbReference type="Proteomes" id="UP000031271"/>
    </source>
</evidence>
<reference evidence="2 3" key="2">
    <citation type="journal article" name="Genome Announc.">
        <title>Complete Genome Sequence of Pseudomonas balearica DSM 6083T.</title>
        <authorList>
            <person name="Bennasar-Figueras A."/>
            <person name="Salva-Serra F."/>
            <person name="Jaen-Luchoro D."/>
            <person name="Segui C."/>
            <person name="Aliaga F."/>
            <person name="Busquets A."/>
            <person name="Gomila M."/>
            <person name="Moore E.R."/>
            <person name="Lalucat J."/>
        </authorList>
    </citation>
    <scope>NUCLEOTIDE SEQUENCE [LARGE SCALE GENOMIC DNA]</scope>
    <source>
        <strain evidence="3">DSM 6083</strain>
    </source>
</reference>
<reference evidence="3" key="1">
    <citation type="submission" date="2014-03" db="EMBL/GenBank/DDBJ databases">
        <title>Complete genome of Pseudomonas balearica DSM 6083T, a sewage water isolate from an enrichment with 2-methylnaphthalene.</title>
        <authorList>
            <person name="Salva-Serra F."/>
            <person name="Jaen-Luchoro D."/>
            <person name="Busquets A."/>
            <person name="Pena A."/>
            <person name="Gomila M."/>
            <person name="Bosch R."/>
            <person name="Nogales B."/>
            <person name="Garcia-Valdes E."/>
            <person name="Lalucat J."/>
            <person name="Bennasar A."/>
        </authorList>
    </citation>
    <scope>NUCLEOTIDE SEQUENCE [LARGE SCALE GENOMIC DNA]</scope>
    <source>
        <strain evidence="3">DSM 6083</strain>
    </source>
</reference>
<dbReference type="Proteomes" id="UP000031271">
    <property type="component" value="Chromosome"/>
</dbReference>
<name>A0A8D3XZ64_9GAMM</name>
<organism evidence="2 3">
    <name type="scientific">Stutzerimonas balearica DSM 6083</name>
    <dbReference type="NCBI Taxonomy" id="1123016"/>
    <lineage>
        <taxon>Bacteria</taxon>
        <taxon>Pseudomonadati</taxon>
        <taxon>Pseudomonadota</taxon>
        <taxon>Gammaproteobacteria</taxon>
        <taxon>Pseudomonadales</taxon>
        <taxon>Pseudomonadaceae</taxon>
        <taxon>Stutzerimonas</taxon>
    </lineage>
</organism>
<dbReference type="RefSeq" id="WP_041111301.1">
    <property type="nucleotide sequence ID" value="NZ_CP007511.1"/>
</dbReference>
<sequence>MSLSWMVMLFSSFAALLLMLLCWLQWLRCKAQCVELDVLRGLMQGVGEVIRRLEQQNAELAAGLRAERAQAEQLRRQLQLLRGLG</sequence>
<dbReference type="KEGG" id="pbm:CL52_04365"/>
<evidence type="ECO:0000313" key="2">
    <source>
        <dbReference type="EMBL" id="AJE14308.1"/>
    </source>
</evidence>
<accession>A0A8D3XZ64</accession>
<proteinExistence type="predicted"/>
<dbReference type="AlphaFoldDB" id="A0A8D3XZ64"/>
<dbReference type="GeneID" id="77259150"/>
<keyword evidence="1" id="KW-0175">Coiled coil</keyword>
<feature type="coiled-coil region" evidence="1">
    <location>
        <begin position="50"/>
        <end position="84"/>
    </location>
</feature>
<dbReference type="EMBL" id="CP007511">
    <property type="protein sequence ID" value="AJE14308.1"/>
    <property type="molecule type" value="Genomic_DNA"/>
</dbReference>
<gene>
    <name evidence="2" type="ORF">CL52_04365</name>
</gene>